<keyword evidence="4" id="KW-1185">Reference proteome</keyword>
<evidence type="ECO:0000313" key="3">
    <source>
        <dbReference type="EMBL" id="QJW93371.1"/>
    </source>
</evidence>
<dbReference type="EMBL" id="CP053452">
    <property type="protein sequence ID" value="QJW93371.1"/>
    <property type="molecule type" value="Genomic_DNA"/>
</dbReference>
<dbReference type="SUPFAM" id="SSF53448">
    <property type="entry name" value="Nucleotide-diphospho-sugar transferases"/>
    <property type="match status" value="1"/>
</dbReference>
<dbReference type="GO" id="GO:0006011">
    <property type="term" value="P:UDP-alpha-D-glucose metabolic process"/>
    <property type="evidence" value="ECO:0007669"/>
    <property type="project" value="InterPro"/>
</dbReference>
<dbReference type="RefSeq" id="WP_227254746.1">
    <property type="nucleotide sequence ID" value="NZ_CP053452.2"/>
</dbReference>
<gene>
    <name evidence="3" type="ORF">FTUN_0877</name>
</gene>
<evidence type="ECO:0000256" key="1">
    <source>
        <dbReference type="ARBA" id="ARBA00022679"/>
    </source>
</evidence>
<sequence length="139" mass="15393">MLRFYGAVGGRRVALRPDLYEIQSVLEKPTPSEAEQVLSVPGVRAGFYLCFFGIHVLTPPVMEVLSEQARDHNGRPLDLSSALAELARRERYLALEVAGQRHNIGLKYGLLTAQLALALDGVDREKILNQIVELLAQRG</sequence>
<dbReference type="KEGG" id="ftj:FTUN_0877"/>
<dbReference type="InterPro" id="IPR005771">
    <property type="entry name" value="GalU_uridylyltTrfase_bac/arc"/>
</dbReference>
<organism evidence="3 4">
    <name type="scientific">Frigoriglobus tundricola</name>
    <dbReference type="NCBI Taxonomy" id="2774151"/>
    <lineage>
        <taxon>Bacteria</taxon>
        <taxon>Pseudomonadati</taxon>
        <taxon>Planctomycetota</taxon>
        <taxon>Planctomycetia</taxon>
        <taxon>Gemmatales</taxon>
        <taxon>Gemmataceae</taxon>
        <taxon>Frigoriglobus</taxon>
    </lineage>
</organism>
<evidence type="ECO:0000256" key="2">
    <source>
        <dbReference type="ARBA" id="ARBA00022695"/>
    </source>
</evidence>
<name>A0A6M5YJ51_9BACT</name>
<proteinExistence type="predicted"/>
<dbReference type="EC" id="2.7.7.9" evidence="3"/>
<dbReference type="Proteomes" id="UP000503447">
    <property type="component" value="Chromosome"/>
</dbReference>
<accession>A0A6M5YJ51</accession>
<reference evidence="4" key="1">
    <citation type="submission" date="2020-05" db="EMBL/GenBank/DDBJ databases">
        <title>Frigoriglobus tundricola gen. nov., sp. nov., a psychrotolerant cellulolytic planctomycete of the family Gemmataceae with two divergent copies of 16S rRNA gene.</title>
        <authorList>
            <person name="Kulichevskaya I.S."/>
            <person name="Ivanova A.A."/>
            <person name="Naumoff D.G."/>
            <person name="Beletsky A.V."/>
            <person name="Rijpstra W.I.C."/>
            <person name="Sinninghe Damste J.S."/>
            <person name="Mardanov A.V."/>
            <person name="Ravin N.V."/>
            <person name="Dedysh S.N."/>
        </authorList>
    </citation>
    <scope>NUCLEOTIDE SEQUENCE [LARGE SCALE GENOMIC DNA]</scope>
    <source>
        <strain evidence="4">PL17</strain>
    </source>
</reference>
<dbReference type="GO" id="GO:0003983">
    <property type="term" value="F:UTP:glucose-1-phosphate uridylyltransferase activity"/>
    <property type="evidence" value="ECO:0007669"/>
    <property type="project" value="UniProtKB-EC"/>
</dbReference>
<keyword evidence="1 3" id="KW-0808">Transferase</keyword>
<dbReference type="AlphaFoldDB" id="A0A6M5YJ51"/>
<keyword evidence="2 3" id="KW-0548">Nucleotidyltransferase</keyword>
<protein>
    <submittedName>
        <fullName evidence="3">UTP--glucose-1-phosphate uridylyltransferase</fullName>
        <ecNumber evidence="3">2.7.7.9</ecNumber>
    </submittedName>
</protein>
<evidence type="ECO:0000313" key="4">
    <source>
        <dbReference type="Proteomes" id="UP000503447"/>
    </source>
</evidence>
<dbReference type="PANTHER" id="PTHR43197:SF1">
    <property type="entry name" value="UTP--GLUCOSE-1-PHOSPHATE URIDYLYLTRANSFERASE"/>
    <property type="match status" value="1"/>
</dbReference>
<dbReference type="Gene3D" id="3.90.550.10">
    <property type="entry name" value="Spore Coat Polysaccharide Biosynthesis Protein SpsA, Chain A"/>
    <property type="match status" value="1"/>
</dbReference>
<dbReference type="PANTHER" id="PTHR43197">
    <property type="entry name" value="UTP--GLUCOSE-1-PHOSPHATE URIDYLYLTRANSFERASE"/>
    <property type="match status" value="1"/>
</dbReference>
<dbReference type="InterPro" id="IPR029044">
    <property type="entry name" value="Nucleotide-diphossugar_trans"/>
</dbReference>